<accession>A0A3P5XBP9</accession>
<dbReference type="Proteomes" id="UP000270468">
    <property type="component" value="Unassembled WGS sequence"/>
</dbReference>
<sequence>MVDGGISVKKLTLASILLVILLLFACQANENDLIFVGEGKNWSTKVTVNLSNGEETYQIQINYKEYAIQSIETFSYHVETKNSGAIDFGGNNISLNKEGIYQRDLAISNSPSTSLKDELVIKVEWNGNSEDFTLINK</sequence>
<evidence type="ECO:0000313" key="2">
    <source>
        <dbReference type="Proteomes" id="UP000270468"/>
    </source>
</evidence>
<dbReference type="AlphaFoldDB" id="A0A3P5XBP9"/>
<dbReference type="EMBL" id="UXAV01000043">
    <property type="protein sequence ID" value="VDC32090.1"/>
    <property type="molecule type" value="Genomic_DNA"/>
</dbReference>
<dbReference type="OrthoDB" id="2989717at2"/>
<dbReference type="RefSeq" id="WP_124071391.1">
    <property type="nucleotide sequence ID" value="NZ_CBCRXF010000008.1"/>
</dbReference>
<proteinExistence type="predicted"/>
<name>A0A3P5XBP9_9BACL</name>
<protein>
    <submittedName>
        <fullName evidence="1">Uncharacterized protein</fullName>
    </submittedName>
</protein>
<evidence type="ECO:0000313" key="1">
    <source>
        <dbReference type="EMBL" id="VDC32090.1"/>
    </source>
</evidence>
<keyword evidence="2" id="KW-1185">Reference proteome</keyword>
<reference evidence="1 2" key="1">
    <citation type="submission" date="2018-11" db="EMBL/GenBank/DDBJ databases">
        <authorList>
            <person name="Criscuolo A."/>
        </authorList>
    </citation>
    <scope>NUCLEOTIDE SEQUENCE [LARGE SCALE GENOMIC DNA]</scope>
    <source>
        <strain evidence="1">ATB-66</strain>
    </source>
</reference>
<gene>
    <name evidence="1" type="ORF">FILTAD_02582</name>
</gene>
<organism evidence="1 2">
    <name type="scientific">Filibacter tadaridae</name>
    <dbReference type="NCBI Taxonomy" id="2483811"/>
    <lineage>
        <taxon>Bacteria</taxon>
        <taxon>Bacillati</taxon>
        <taxon>Bacillota</taxon>
        <taxon>Bacilli</taxon>
        <taxon>Bacillales</taxon>
        <taxon>Caryophanaceae</taxon>
        <taxon>Filibacter</taxon>
    </lineage>
</organism>